<accession>A0A6C0LEE6</accession>
<evidence type="ECO:0000256" key="1">
    <source>
        <dbReference type="SAM" id="Coils"/>
    </source>
</evidence>
<dbReference type="InterPro" id="IPR043918">
    <property type="entry name" value="DUF5760"/>
</dbReference>
<evidence type="ECO:0000313" key="2">
    <source>
        <dbReference type="EMBL" id="QHU28827.1"/>
    </source>
</evidence>
<feature type="coiled-coil region" evidence="1">
    <location>
        <begin position="23"/>
        <end position="50"/>
    </location>
</feature>
<dbReference type="Pfam" id="PF19064">
    <property type="entry name" value="DUF5760"/>
    <property type="match status" value="1"/>
</dbReference>
<proteinExistence type="predicted"/>
<keyword evidence="1" id="KW-0175">Coiled coil</keyword>
<dbReference type="AlphaFoldDB" id="A0A6C0LEE6"/>
<sequence>MADSTIDHFKCEVRRFDTIDTEIRNINGKMKPLQSRLKELKNTKKTLEETICSFMETNEIAECKLTEGALLFKESKNILPLSKESIRQNIMKFFQDYYNDEFKKSSAEEKAESLFKFVYENREYKENKTLKRV</sequence>
<name>A0A6C0LEE6_9ZZZZ</name>
<reference evidence="2" key="1">
    <citation type="journal article" date="2020" name="Nature">
        <title>Giant virus diversity and host interactions through global metagenomics.</title>
        <authorList>
            <person name="Schulz F."/>
            <person name="Roux S."/>
            <person name="Paez-Espino D."/>
            <person name="Jungbluth S."/>
            <person name="Walsh D.A."/>
            <person name="Denef V.J."/>
            <person name="McMahon K.D."/>
            <person name="Konstantinidis K.T."/>
            <person name="Eloe-Fadrosh E.A."/>
            <person name="Kyrpides N.C."/>
            <person name="Woyke T."/>
        </authorList>
    </citation>
    <scope>NUCLEOTIDE SEQUENCE</scope>
    <source>
        <strain evidence="2">GVMAG-M-3300027791-30</strain>
    </source>
</reference>
<protein>
    <submittedName>
        <fullName evidence="2">Uncharacterized protein</fullName>
    </submittedName>
</protein>
<dbReference type="EMBL" id="MN740474">
    <property type="protein sequence ID" value="QHU28827.1"/>
    <property type="molecule type" value="Genomic_DNA"/>
</dbReference>
<organism evidence="2">
    <name type="scientific">viral metagenome</name>
    <dbReference type="NCBI Taxonomy" id="1070528"/>
    <lineage>
        <taxon>unclassified sequences</taxon>
        <taxon>metagenomes</taxon>
        <taxon>organismal metagenomes</taxon>
    </lineage>
</organism>